<organism evidence="1 2">
    <name type="scientific">Lysobacter panacisoli</name>
    <dbReference type="NCBI Taxonomy" id="1255263"/>
    <lineage>
        <taxon>Bacteria</taxon>
        <taxon>Pseudomonadati</taxon>
        <taxon>Pseudomonadota</taxon>
        <taxon>Gammaproteobacteria</taxon>
        <taxon>Lysobacterales</taxon>
        <taxon>Lysobacteraceae</taxon>
        <taxon>Lysobacter</taxon>
    </lineage>
</organism>
<proteinExistence type="predicted"/>
<comment type="caution">
    <text evidence="1">The sequence shown here is derived from an EMBL/GenBank/DDBJ whole genome shotgun (WGS) entry which is preliminary data.</text>
</comment>
<dbReference type="Proteomes" id="UP001501083">
    <property type="component" value="Unassembled WGS sequence"/>
</dbReference>
<evidence type="ECO:0000313" key="1">
    <source>
        <dbReference type="EMBL" id="GAA5079315.1"/>
    </source>
</evidence>
<evidence type="ECO:0000313" key="2">
    <source>
        <dbReference type="Proteomes" id="UP001501083"/>
    </source>
</evidence>
<keyword evidence="2" id="KW-1185">Reference proteome</keyword>
<name>A0ABP9LMR3_9GAMM</name>
<sequence length="262" mass="30508">MKSLTLIATSLFVFLLASCEPNWDEDPETLYDRREDALALKYAEEGLGGKHDFFSRMFLVQYHLARYLERSDKYHADRISAIYRGVDSLDRLPKEHPILGDMLWMAKYFDAAILLFVKKDRQAALKLLDSYCPMTDYEMKVRCHVKNYWHFESNARTGLDRNKQEAAFIADLTVGVAYQDYQMIGHSMELLAEYDIQHATERAMTYAAVRSADNDEVMRRFCAVPARYFKYRPETLGRTDYLAAYERADCKVYLSSDQAQAQ</sequence>
<dbReference type="RefSeq" id="WP_158982006.1">
    <property type="nucleotide sequence ID" value="NZ_BAABKY010000004.1"/>
</dbReference>
<gene>
    <name evidence="1" type="ORF">GCM10025759_27330</name>
</gene>
<dbReference type="PROSITE" id="PS51257">
    <property type="entry name" value="PROKAR_LIPOPROTEIN"/>
    <property type="match status" value="1"/>
</dbReference>
<evidence type="ECO:0008006" key="3">
    <source>
        <dbReference type="Google" id="ProtNLM"/>
    </source>
</evidence>
<accession>A0ABP9LMR3</accession>
<reference evidence="2" key="1">
    <citation type="journal article" date="2019" name="Int. J. Syst. Evol. Microbiol.">
        <title>The Global Catalogue of Microorganisms (GCM) 10K type strain sequencing project: providing services to taxonomists for standard genome sequencing and annotation.</title>
        <authorList>
            <consortium name="The Broad Institute Genomics Platform"/>
            <consortium name="The Broad Institute Genome Sequencing Center for Infectious Disease"/>
            <person name="Wu L."/>
            <person name="Ma J."/>
        </authorList>
    </citation>
    <scope>NUCLEOTIDE SEQUENCE [LARGE SCALE GENOMIC DNA]</scope>
    <source>
        <strain evidence="2">JCM 19212</strain>
    </source>
</reference>
<protein>
    <recommendedName>
        <fullName evidence="3">Lipoprotein</fullName>
    </recommendedName>
</protein>
<dbReference type="EMBL" id="BAABKY010000004">
    <property type="protein sequence ID" value="GAA5079315.1"/>
    <property type="molecule type" value="Genomic_DNA"/>
</dbReference>